<name>A0AA88S351_9ASTE</name>
<keyword evidence="1" id="KW-0472">Membrane</keyword>
<proteinExistence type="predicted"/>
<evidence type="ECO:0000256" key="1">
    <source>
        <dbReference type="SAM" id="Phobius"/>
    </source>
</evidence>
<sequence>MGDIHEEDSRGDRTSAKKLSETIKIDVGNDSLAIKEWEAAIGGKQTNTSLLNNKNRNIIHKISPLLRTDKSNEKEYDPVVVSLGPYHHNKGELQLAEKFKPRTLQMFLDGCEGKTIDDLCERVLAMVDIARSCYVEGSTDAYSDEEFSRMMLLDACFILTVICSETSGRRNMENQPLFKTNADHRYFSPSLQARNPNKIDPIDPNDTVVLLYHEHLGALGWANIFRDMFLLENQVPYEVLRVLINFRSDVGNEREETMNRFVDFIVHRQRTSQPEGRTSSTSVSQQRPSHLLEMYRTSFLRFDSNQKHSPKAKFRVDGGNRFANYTHSCRSATELKAKGINFRPSTGKSLTDIDFNSFGFYGQLEIPSRVITPSAKATFLNLIAYEMSPHTPNDFSVTSYIGFMKSLINHPDDVKVLRSNHILLNKLNSDEELAKMYMEISIPTVNNAIFMNVQERIQEHYNSKAKTSIAQMISRYLSSPWTAIGLLAATLLLVLTFLQTYFTISPRSRKYLQGKEDSEEGDGMEANKGTDSLANLDGTMNATQHLRQADLYFLRLVWAGVASASIYYSYLRLSSTADSQFLFPNLSTIIRSASISGP</sequence>
<dbReference type="Proteomes" id="UP001187471">
    <property type="component" value="Unassembled WGS sequence"/>
</dbReference>
<dbReference type="PANTHER" id="PTHR31170">
    <property type="entry name" value="BNAC04G53230D PROTEIN"/>
    <property type="match status" value="1"/>
</dbReference>
<reference evidence="2" key="1">
    <citation type="submission" date="2022-12" db="EMBL/GenBank/DDBJ databases">
        <title>Draft genome assemblies for two species of Escallonia (Escalloniales).</title>
        <authorList>
            <person name="Chanderbali A."/>
            <person name="Dervinis C."/>
            <person name="Anghel I."/>
            <person name="Soltis D."/>
            <person name="Soltis P."/>
            <person name="Zapata F."/>
        </authorList>
    </citation>
    <scope>NUCLEOTIDE SEQUENCE</scope>
    <source>
        <strain evidence="2">UCBG92.1500</strain>
        <tissue evidence="2">Leaf</tissue>
    </source>
</reference>
<dbReference type="PANTHER" id="PTHR31170:SF25">
    <property type="entry name" value="BNAA09G04570D PROTEIN"/>
    <property type="match status" value="1"/>
</dbReference>
<comment type="caution">
    <text evidence="2">The sequence shown here is derived from an EMBL/GenBank/DDBJ whole genome shotgun (WGS) entry which is preliminary data.</text>
</comment>
<feature type="transmembrane region" description="Helical" evidence="1">
    <location>
        <begin position="552"/>
        <end position="570"/>
    </location>
</feature>
<gene>
    <name evidence="2" type="ORF">RJ640_028237</name>
</gene>
<feature type="transmembrane region" description="Helical" evidence="1">
    <location>
        <begin position="481"/>
        <end position="502"/>
    </location>
</feature>
<organism evidence="2 3">
    <name type="scientific">Escallonia rubra</name>
    <dbReference type="NCBI Taxonomy" id="112253"/>
    <lineage>
        <taxon>Eukaryota</taxon>
        <taxon>Viridiplantae</taxon>
        <taxon>Streptophyta</taxon>
        <taxon>Embryophyta</taxon>
        <taxon>Tracheophyta</taxon>
        <taxon>Spermatophyta</taxon>
        <taxon>Magnoliopsida</taxon>
        <taxon>eudicotyledons</taxon>
        <taxon>Gunneridae</taxon>
        <taxon>Pentapetalae</taxon>
        <taxon>asterids</taxon>
        <taxon>campanulids</taxon>
        <taxon>Escalloniales</taxon>
        <taxon>Escalloniaceae</taxon>
        <taxon>Escallonia</taxon>
    </lineage>
</organism>
<keyword evidence="1" id="KW-1133">Transmembrane helix</keyword>
<accession>A0AA88S351</accession>
<protein>
    <submittedName>
        <fullName evidence="2">Uncharacterized protein</fullName>
    </submittedName>
</protein>
<dbReference type="InterPro" id="IPR004158">
    <property type="entry name" value="DUF247_pln"/>
</dbReference>
<dbReference type="EMBL" id="JAVXUO010000139">
    <property type="protein sequence ID" value="KAK2995067.1"/>
    <property type="molecule type" value="Genomic_DNA"/>
</dbReference>
<evidence type="ECO:0000313" key="3">
    <source>
        <dbReference type="Proteomes" id="UP001187471"/>
    </source>
</evidence>
<evidence type="ECO:0000313" key="2">
    <source>
        <dbReference type="EMBL" id="KAK2995067.1"/>
    </source>
</evidence>
<dbReference type="AlphaFoldDB" id="A0AA88S351"/>
<keyword evidence="3" id="KW-1185">Reference proteome</keyword>
<dbReference type="Pfam" id="PF03140">
    <property type="entry name" value="DUF247"/>
    <property type="match status" value="1"/>
</dbReference>
<keyword evidence="1" id="KW-0812">Transmembrane</keyword>